<dbReference type="GO" id="GO:0019069">
    <property type="term" value="P:viral capsid assembly"/>
    <property type="evidence" value="ECO:0007669"/>
    <property type="project" value="InterPro"/>
</dbReference>
<dbReference type="EMBL" id="BK014701">
    <property type="protein sequence ID" value="DAD68390.1"/>
    <property type="molecule type" value="Genomic_DNA"/>
</dbReference>
<reference evidence="3" key="1">
    <citation type="journal article" date="2021" name="Proc. Natl. Acad. Sci. U.S.A.">
        <title>A Catalog of Tens of Thousands of Viruses from Human Metagenomes Reveals Hidden Associations with Chronic Diseases.</title>
        <authorList>
            <person name="Tisza M.J."/>
            <person name="Buck C.B."/>
        </authorList>
    </citation>
    <scope>NUCLEOTIDE SEQUENCE</scope>
    <source>
        <strain evidence="3">CtTic26</strain>
    </source>
</reference>
<evidence type="ECO:0000256" key="2">
    <source>
        <dbReference type="SAM" id="MobiDB-lite"/>
    </source>
</evidence>
<keyword evidence="1" id="KW-0175">Coiled coil</keyword>
<protein>
    <submittedName>
        <fullName evidence="3">Minor structural protein</fullName>
    </submittedName>
</protein>
<evidence type="ECO:0000256" key="1">
    <source>
        <dbReference type="SAM" id="Coils"/>
    </source>
</evidence>
<organism evidence="3">
    <name type="scientific">Siphoviridae sp. ctTic26</name>
    <dbReference type="NCBI Taxonomy" id="2823583"/>
    <lineage>
        <taxon>Viruses</taxon>
        <taxon>Duplodnaviria</taxon>
        <taxon>Heunggongvirae</taxon>
        <taxon>Uroviricota</taxon>
        <taxon>Caudoviricetes</taxon>
    </lineage>
</organism>
<accession>A0A8S5LEL9</accession>
<feature type="coiled-coil region" evidence="1">
    <location>
        <begin position="36"/>
        <end position="94"/>
    </location>
</feature>
<feature type="region of interest" description="Disordered" evidence="2">
    <location>
        <begin position="163"/>
        <end position="186"/>
    </location>
</feature>
<dbReference type="InterPro" id="IPR009636">
    <property type="entry name" value="SCAF"/>
</dbReference>
<dbReference type="Pfam" id="PF06810">
    <property type="entry name" value="Phage_scaffold"/>
    <property type="match status" value="1"/>
</dbReference>
<name>A0A8S5LEL9_9CAUD</name>
<evidence type="ECO:0000313" key="3">
    <source>
        <dbReference type="EMBL" id="DAD68390.1"/>
    </source>
</evidence>
<sequence length="198" mass="21406">MNKEDLLKLGLTEEQAEKVLSANTEQLKGFIPKVRFDEVNNAKKQAEKDLSERDKQLETLKNSTGDVEALKQTIETLQNENKAATDKYNAELAEIKLAGAVDTALLGADALNVKAVKALLDMSKIKMDGDVLLGINEQIESLKKAEDSKMLFKAVEVGKQKGPNFAGVKPGEGNTGNGESNAPKSLADAIMAKFTQTD</sequence>
<proteinExistence type="predicted"/>